<comment type="similarity">
    <text evidence="2">Belongs to the etk/wzc family.</text>
</comment>
<gene>
    <name evidence="18" type="ORF">OIHEL45_16916</name>
</gene>
<dbReference type="InterPro" id="IPR005702">
    <property type="entry name" value="Wzc-like_C"/>
</dbReference>
<evidence type="ECO:0000256" key="2">
    <source>
        <dbReference type="ARBA" id="ARBA00008883"/>
    </source>
</evidence>
<organism evidence="18 19">
    <name type="scientific">Sulfitobacter indolifex HEL-45</name>
    <dbReference type="NCBI Taxonomy" id="391624"/>
    <lineage>
        <taxon>Bacteria</taxon>
        <taxon>Pseudomonadati</taxon>
        <taxon>Pseudomonadota</taxon>
        <taxon>Alphaproteobacteria</taxon>
        <taxon>Rhodobacterales</taxon>
        <taxon>Roseobacteraceae</taxon>
        <taxon>Sulfitobacter</taxon>
    </lineage>
</organism>
<keyword evidence="12" id="KW-0829">Tyrosine-protein kinase</keyword>
<comment type="subcellular location">
    <subcellularLocation>
        <location evidence="1">Cell inner membrane</location>
        <topology evidence="1">Multi-pass membrane protein</topology>
    </subcellularLocation>
</comment>
<dbReference type="SUPFAM" id="SSF52540">
    <property type="entry name" value="P-loop containing nucleoside triphosphate hydrolases"/>
    <property type="match status" value="1"/>
</dbReference>
<keyword evidence="3" id="KW-1003">Cell membrane</keyword>
<dbReference type="PANTHER" id="PTHR32309:SF31">
    <property type="entry name" value="CAPSULAR EXOPOLYSACCHARIDE FAMILY"/>
    <property type="match status" value="1"/>
</dbReference>
<evidence type="ECO:0000256" key="5">
    <source>
        <dbReference type="ARBA" id="ARBA00022679"/>
    </source>
</evidence>
<feature type="domain" description="Polysaccharide chain length determinant N-terminal" evidence="16">
    <location>
        <begin position="26"/>
        <end position="113"/>
    </location>
</feature>
<dbReference type="InterPro" id="IPR003856">
    <property type="entry name" value="LPS_length_determ_N"/>
</dbReference>
<evidence type="ECO:0000256" key="10">
    <source>
        <dbReference type="ARBA" id="ARBA00022989"/>
    </source>
</evidence>
<evidence type="ECO:0000256" key="6">
    <source>
        <dbReference type="ARBA" id="ARBA00022692"/>
    </source>
</evidence>
<keyword evidence="10" id="KW-1133">Transmembrane helix</keyword>
<evidence type="ECO:0000256" key="15">
    <source>
        <dbReference type="SAM" id="MobiDB-lite"/>
    </source>
</evidence>
<accession>A0ABP2D5M5</accession>
<protein>
    <submittedName>
        <fullName evidence="18">Chain length determinant domain protein</fullName>
    </submittedName>
</protein>
<evidence type="ECO:0000256" key="4">
    <source>
        <dbReference type="ARBA" id="ARBA00022519"/>
    </source>
</evidence>
<evidence type="ECO:0000256" key="7">
    <source>
        <dbReference type="ARBA" id="ARBA00022741"/>
    </source>
</evidence>
<keyword evidence="19" id="KW-1185">Reference proteome</keyword>
<sequence>MTYEPNFETSRFSAGSTGPSGPPEETLSLLSLWRILWARKWFIGALTLAGMVLGLVTTSGGERTYTTETLLILEETDAALASYFSNEGSQYVNPAEAVAVFGSRRLFERVVQGLDLVNDPEFNPFLAAQDAAPSPVARFVFALRGLFFPGEDDGQAGAATALDVTGVAARQATVDVVQDQVRFLADNSGSLIRVVAVTPDPDLSAKLSDTVAEVFLNEIIEMRLDTLDRVVEQLSLRVTSLRQDVQDKEAALQNFLNRSDSLDSVELAALGDEAQRLRTRLADLEREIDTNSALLSEVSLFQGQGLTDQEILASIAANRALSELFESVALSTESNAPSGVADEIEERFSVRVRLAEGLRESLSNLEMQLAASSEQQVRLQQLRREAEATSEIYNFSVRRLNELLVQGGVEAGGGRIVLRGSPPQLPDGRGRARMMATVGVLGLVTAVGWVLLREATNQTLCTRIDIQRIVPGIRTVPVPRAPVNRFFNRNGRAKQLLISQDSTEYSEGIRRLRGAVSALARDGGKICVQFTSDYVTSGRSLMVLGLARSYVLLGKSVLVIGADMRDSSLTRQLGVVAPKVGLQQVLMSQVRLEEAISRHHELGVMLMLPAKFQGNPADILEGEAFKEMLTAAKNEFDVVIVDTPPLLVAPEAQTLSELVDSVIVVAGGGASTSESLLAALEQLPSPFGASNLVALYGAETHNEQRGRIDRRKFARL</sequence>
<keyword evidence="9" id="KW-0067">ATP-binding</keyword>
<dbReference type="Pfam" id="PF02706">
    <property type="entry name" value="Wzz"/>
    <property type="match status" value="1"/>
</dbReference>
<evidence type="ECO:0000256" key="13">
    <source>
        <dbReference type="ARBA" id="ARBA00053015"/>
    </source>
</evidence>
<dbReference type="InterPro" id="IPR050445">
    <property type="entry name" value="Bact_polysacc_biosynth/exp"/>
</dbReference>
<dbReference type="InterPro" id="IPR027417">
    <property type="entry name" value="P-loop_NTPase"/>
</dbReference>
<dbReference type="RefSeq" id="WP_007121000.1">
    <property type="nucleotide sequence ID" value="NZ_ABID01000018.1"/>
</dbReference>
<reference evidence="18 19" key="1">
    <citation type="submission" date="2007-11" db="EMBL/GenBank/DDBJ databases">
        <authorList>
            <person name="Wagner-Dobler I."/>
            <person name="Ferriera S."/>
            <person name="Johnson J."/>
            <person name="Kravitz S."/>
            <person name="Beeson K."/>
            <person name="Sutton G."/>
            <person name="Rogers Y.-H."/>
            <person name="Friedman R."/>
            <person name="Frazier M."/>
            <person name="Venter J.C."/>
        </authorList>
    </citation>
    <scope>NUCLEOTIDE SEQUENCE [LARGE SCALE GENOMIC DNA]</scope>
    <source>
        <strain evidence="18 19">HEL-45</strain>
    </source>
</reference>
<keyword evidence="4" id="KW-0997">Cell inner membrane</keyword>
<evidence type="ECO:0000313" key="19">
    <source>
        <dbReference type="Proteomes" id="UP000003257"/>
    </source>
</evidence>
<feature type="compositionally biased region" description="Polar residues" evidence="15">
    <location>
        <begin position="7"/>
        <end position="19"/>
    </location>
</feature>
<dbReference type="PANTHER" id="PTHR32309">
    <property type="entry name" value="TYROSINE-PROTEIN KINASE"/>
    <property type="match status" value="1"/>
</dbReference>
<keyword evidence="8" id="KW-0418">Kinase</keyword>
<evidence type="ECO:0000256" key="14">
    <source>
        <dbReference type="SAM" id="Coils"/>
    </source>
</evidence>
<evidence type="ECO:0000259" key="16">
    <source>
        <dbReference type="Pfam" id="PF02706"/>
    </source>
</evidence>
<keyword evidence="6" id="KW-0812">Transmembrane</keyword>
<evidence type="ECO:0000256" key="8">
    <source>
        <dbReference type="ARBA" id="ARBA00022777"/>
    </source>
</evidence>
<feature type="region of interest" description="Disordered" evidence="15">
    <location>
        <begin position="1"/>
        <end position="23"/>
    </location>
</feature>
<dbReference type="EMBL" id="ABID01000018">
    <property type="protein sequence ID" value="EDQ03418.1"/>
    <property type="molecule type" value="Genomic_DNA"/>
</dbReference>
<evidence type="ECO:0000256" key="11">
    <source>
        <dbReference type="ARBA" id="ARBA00023136"/>
    </source>
</evidence>
<dbReference type="Proteomes" id="UP000003257">
    <property type="component" value="Unassembled WGS sequence"/>
</dbReference>
<evidence type="ECO:0000313" key="18">
    <source>
        <dbReference type="EMBL" id="EDQ03418.1"/>
    </source>
</evidence>
<evidence type="ECO:0000256" key="12">
    <source>
        <dbReference type="ARBA" id="ARBA00023137"/>
    </source>
</evidence>
<evidence type="ECO:0000256" key="1">
    <source>
        <dbReference type="ARBA" id="ARBA00004429"/>
    </source>
</evidence>
<keyword evidence="7" id="KW-0547">Nucleotide-binding</keyword>
<proteinExistence type="inferred from homology"/>
<comment type="caution">
    <text evidence="18">The sequence shown here is derived from an EMBL/GenBank/DDBJ whole genome shotgun (WGS) entry which is preliminary data.</text>
</comment>
<keyword evidence="5" id="KW-0808">Transferase</keyword>
<feature type="coiled-coil region" evidence="14">
    <location>
        <begin position="355"/>
        <end position="382"/>
    </location>
</feature>
<evidence type="ECO:0000259" key="17">
    <source>
        <dbReference type="Pfam" id="PF13614"/>
    </source>
</evidence>
<comment type="catalytic activity">
    <reaction evidence="13">
        <text>L-tyrosyl-[protein] + ATP = O-phospho-L-tyrosyl-[protein] + ADP + H(+)</text>
        <dbReference type="Rhea" id="RHEA:10596"/>
        <dbReference type="Rhea" id="RHEA-COMP:10136"/>
        <dbReference type="Rhea" id="RHEA-COMP:20101"/>
        <dbReference type="ChEBI" id="CHEBI:15378"/>
        <dbReference type="ChEBI" id="CHEBI:30616"/>
        <dbReference type="ChEBI" id="CHEBI:46858"/>
        <dbReference type="ChEBI" id="CHEBI:61978"/>
        <dbReference type="ChEBI" id="CHEBI:456216"/>
    </reaction>
</comment>
<dbReference type="Pfam" id="PF13614">
    <property type="entry name" value="AAA_31"/>
    <property type="match status" value="1"/>
</dbReference>
<keyword evidence="11" id="KW-0472">Membrane</keyword>
<dbReference type="CDD" id="cd05387">
    <property type="entry name" value="BY-kinase"/>
    <property type="match status" value="1"/>
</dbReference>
<dbReference type="InterPro" id="IPR025669">
    <property type="entry name" value="AAA_dom"/>
</dbReference>
<feature type="domain" description="AAA" evidence="17">
    <location>
        <begin position="540"/>
        <end position="665"/>
    </location>
</feature>
<name>A0ABP2D5M5_9RHOB</name>
<feature type="coiled-coil region" evidence="14">
    <location>
        <begin position="224"/>
        <end position="294"/>
    </location>
</feature>
<keyword evidence="14" id="KW-0175">Coiled coil</keyword>
<evidence type="ECO:0000256" key="3">
    <source>
        <dbReference type="ARBA" id="ARBA00022475"/>
    </source>
</evidence>
<dbReference type="Gene3D" id="3.40.50.300">
    <property type="entry name" value="P-loop containing nucleotide triphosphate hydrolases"/>
    <property type="match status" value="1"/>
</dbReference>
<evidence type="ECO:0000256" key="9">
    <source>
        <dbReference type="ARBA" id="ARBA00022840"/>
    </source>
</evidence>